<proteinExistence type="predicted"/>
<accession>A0AAV4B506</accession>
<dbReference type="AlphaFoldDB" id="A0AAV4B506"/>
<comment type="caution">
    <text evidence="1">The sequence shown here is derived from an EMBL/GenBank/DDBJ whole genome shotgun (WGS) entry which is preliminary data.</text>
</comment>
<evidence type="ECO:0000313" key="2">
    <source>
        <dbReference type="Proteomes" id="UP000735302"/>
    </source>
</evidence>
<gene>
    <name evidence="1" type="ORF">PoB_004121000</name>
</gene>
<name>A0AAV4B506_9GAST</name>
<organism evidence="1 2">
    <name type="scientific">Plakobranchus ocellatus</name>
    <dbReference type="NCBI Taxonomy" id="259542"/>
    <lineage>
        <taxon>Eukaryota</taxon>
        <taxon>Metazoa</taxon>
        <taxon>Spiralia</taxon>
        <taxon>Lophotrochozoa</taxon>
        <taxon>Mollusca</taxon>
        <taxon>Gastropoda</taxon>
        <taxon>Heterobranchia</taxon>
        <taxon>Euthyneura</taxon>
        <taxon>Panpulmonata</taxon>
        <taxon>Sacoglossa</taxon>
        <taxon>Placobranchoidea</taxon>
        <taxon>Plakobranchidae</taxon>
        <taxon>Plakobranchus</taxon>
    </lineage>
</organism>
<protein>
    <submittedName>
        <fullName evidence="1">Uncharacterized protein</fullName>
    </submittedName>
</protein>
<keyword evidence="2" id="KW-1185">Reference proteome</keyword>
<dbReference type="Proteomes" id="UP000735302">
    <property type="component" value="Unassembled WGS sequence"/>
</dbReference>
<evidence type="ECO:0000313" key="1">
    <source>
        <dbReference type="EMBL" id="GFO14705.1"/>
    </source>
</evidence>
<reference evidence="1 2" key="1">
    <citation type="journal article" date="2021" name="Elife">
        <title>Chloroplast acquisition without the gene transfer in kleptoplastic sea slugs, Plakobranchus ocellatus.</title>
        <authorList>
            <person name="Maeda T."/>
            <person name="Takahashi S."/>
            <person name="Yoshida T."/>
            <person name="Shimamura S."/>
            <person name="Takaki Y."/>
            <person name="Nagai Y."/>
            <person name="Toyoda A."/>
            <person name="Suzuki Y."/>
            <person name="Arimoto A."/>
            <person name="Ishii H."/>
            <person name="Satoh N."/>
            <person name="Nishiyama T."/>
            <person name="Hasebe M."/>
            <person name="Maruyama T."/>
            <person name="Minagawa J."/>
            <person name="Obokata J."/>
            <person name="Shigenobu S."/>
        </authorList>
    </citation>
    <scope>NUCLEOTIDE SEQUENCE [LARGE SCALE GENOMIC DNA]</scope>
</reference>
<sequence>MKQWQAHHLHCTQGKRDWPYSHVFKRKGKYCQEKLSHKKKIFKAVEPQPDSEDVFTIWRNYSKHAHSNDYVRCVTWLEENKKSCLYEYRGKCPGAHTHRKSANPERTGAYIRLQPQVMDL</sequence>
<dbReference type="EMBL" id="BLXT01004580">
    <property type="protein sequence ID" value="GFO14705.1"/>
    <property type="molecule type" value="Genomic_DNA"/>
</dbReference>